<dbReference type="GO" id="GO:0016717">
    <property type="term" value="F:oxidoreductase activity, acting on paired donors, with oxidation of a pair of donors resulting in the reduction of molecular oxygen to two molecules of water"/>
    <property type="evidence" value="ECO:0007669"/>
    <property type="project" value="TreeGrafter"/>
</dbReference>
<organism evidence="3 4">
    <name type="scientific">Sphingobium phenoxybenzoativorans</name>
    <dbReference type="NCBI Taxonomy" id="1592790"/>
    <lineage>
        <taxon>Bacteria</taxon>
        <taxon>Pseudomonadati</taxon>
        <taxon>Pseudomonadota</taxon>
        <taxon>Alphaproteobacteria</taxon>
        <taxon>Sphingomonadales</taxon>
        <taxon>Sphingomonadaceae</taxon>
        <taxon>Sphingobium</taxon>
    </lineage>
</organism>
<gene>
    <name evidence="3" type="ORF">KFK14_16050</name>
</gene>
<evidence type="ECO:0000256" key="1">
    <source>
        <dbReference type="SAM" id="Phobius"/>
    </source>
</evidence>
<dbReference type="Proteomes" id="UP000681425">
    <property type="component" value="Chromosome"/>
</dbReference>
<feature type="transmembrane region" description="Helical" evidence="1">
    <location>
        <begin position="226"/>
        <end position="252"/>
    </location>
</feature>
<sequence>MYFSELDSGAASGKPALPPRSYEDKALLRAAAALNQELSRAKPAIYWTDMLFSAALGYAGLFVAMTAPSMGVAIAGALAAMLLLYRASSFIHEISHLKPDAVPGFHTVWNLIAGVPLMIPSFMYEGVHTLHHHRARYGTVDDPEYLPLSRMRTGTLAVFMAAAALAPIGFLIRHAVLVPLSLLSPRLRGAVMEKYSALAINPQFRRPAPDAKLRRSWALWEGVASLWSVGLIALVAAGVVPVRAFLVYLAVLSGAMIVNQVRTLVAHLWENDGEEMSITAQYLDSVNVPPPGYLPVLWAPVGLRYHAIHHLLPGLPYHALGEAHRRLIAAMPEGTSYHRANYRSLRAMVMRLVRASRMAGRG</sequence>
<name>A0A975K4A6_9SPHN</name>
<keyword evidence="1" id="KW-1133">Transmembrane helix</keyword>
<reference evidence="3" key="1">
    <citation type="submission" date="2021-04" db="EMBL/GenBank/DDBJ databases">
        <title>Isolation of p-tert-butylphenol degrading bacteria Sphingobium phenoxybenzoativorans Tas13 from active sludge.</title>
        <authorList>
            <person name="Li Y."/>
        </authorList>
    </citation>
    <scope>NUCLEOTIDE SEQUENCE</scope>
    <source>
        <strain evidence="3">Tas13</strain>
    </source>
</reference>
<keyword evidence="4" id="KW-1185">Reference proteome</keyword>
<feature type="transmembrane region" description="Helical" evidence="1">
    <location>
        <begin position="70"/>
        <end position="88"/>
    </location>
</feature>
<accession>A0A975K4A6</accession>
<protein>
    <submittedName>
        <fullName evidence="3">Fatty acid desaturase</fullName>
    </submittedName>
</protein>
<dbReference type="EMBL" id="CP073910">
    <property type="protein sequence ID" value="QUT04551.1"/>
    <property type="molecule type" value="Genomic_DNA"/>
</dbReference>
<keyword evidence="1" id="KW-0472">Membrane</keyword>
<dbReference type="AlphaFoldDB" id="A0A975K4A6"/>
<dbReference type="Pfam" id="PF00487">
    <property type="entry name" value="FA_desaturase"/>
    <property type="match status" value="1"/>
</dbReference>
<dbReference type="GO" id="GO:0016020">
    <property type="term" value="C:membrane"/>
    <property type="evidence" value="ECO:0007669"/>
    <property type="project" value="TreeGrafter"/>
</dbReference>
<feature type="transmembrane region" description="Helical" evidence="1">
    <location>
        <begin position="44"/>
        <end position="63"/>
    </location>
</feature>
<feature type="transmembrane region" description="Helical" evidence="1">
    <location>
        <begin position="156"/>
        <end position="176"/>
    </location>
</feature>
<dbReference type="PANTHER" id="PTHR19353:SF19">
    <property type="entry name" value="DELTA(5) FATTY ACID DESATURASE C-RELATED"/>
    <property type="match status" value="1"/>
</dbReference>
<dbReference type="RefSeq" id="WP_212608351.1">
    <property type="nucleotide sequence ID" value="NZ_CP073910.1"/>
</dbReference>
<keyword evidence="1" id="KW-0812">Transmembrane</keyword>
<evidence type="ECO:0000313" key="4">
    <source>
        <dbReference type="Proteomes" id="UP000681425"/>
    </source>
</evidence>
<feature type="transmembrane region" description="Helical" evidence="1">
    <location>
        <begin position="108"/>
        <end position="127"/>
    </location>
</feature>
<dbReference type="InterPro" id="IPR012171">
    <property type="entry name" value="Fatty_acid_desaturase"/>
</dbReference>
<proteinExistence type="predicted"/>
<evidence type="ECO:0000259" key="2">
    <source>
        <dbReference type="Pfam" id="PF00487"/>
    </source>
</evidence>
<evidence type="ECO:0000313" key="3">
    <source>
        <dbReference type="EMBL" id="QUT04551.1"/>
    </source>
</evidence>
<dbReference type="KEGG" id="spph:KFK14_16050"/>
<dbReference type="GO" id="GO:0008610">
    <property type="term" value="P:lipid biosynthetic process"/>
    <property type="evidence" value="ECO:0007669"/>
    <property type="project" value="UniProtKB-ARBA"/>
</dbReference>
<feature type="domain" description="Fatty acid desaturase" evidence="2">
    <location>
        <begin position="72"/>
        <end position="338"/>
    </location>
</feature>
<dbReference type="InterPro" id="IPR005804">
    <property type="entry name" value="FA_desaturase_dom"/>
</dbReference>
<dbReference type="PANTHER" id="PTHR19353">
    <property type="entry name" value="FATTY ACID DESATURASE 2"/>
    <property type="match status" value="1"/>
</dbReference>